<evidence type="ECO:0008006" key="5">
    <source>
        <dbReference type="Google" id="ProtNLM"/>
    </source>
</evidence>
<gene>
    <name evidence="3" type="ORF">J0J70_06660</name>
</gene>
<evidence type="ECO:0000256" key="2">
    <source>
        <dbReference type="SAM" id="Phobius"/>
    </source>
</evidence>
<feature type="transmembrane region" description="Helical" evidence="2">
    <location>
        <begin position="81"/>
        <end position="105"/>
    </location>
</feature>
<organism evidence="3 4">
    <name type="scientific">Turicibacter bilis</name>
    <dbReference type="NCBI Taxonomy" id="2735723"/>
    <lineage>
        <taxon>Bacteria</taxon>
        <taxon>Bacillati</taxon>
        <taxon>Bacillota</taxon>
        <taxon>Erysipelotrichia</taxon>
        <taxon>Erysipelotrichales</taxon>
        <taxon>Turicibacteraceae</taxon>
        <taxon>Turicibacter</taxon>
    </lineage>
</organism>
<dbReference type="AlphaFoldDB" id="A0A9Q9CJ44"/>
<keyword evidence="2" id="KW-0812">Transmembrane</keyword>
<evidence type="ECO:0000313" key="4">
    <source>
        <dbReference type="Proteomes" id="UP001058072"/>
    </source>
</evidence>
<keyword evidence="2" id="KW-1133">Transmembrane helix</keyword>
<feature type="region of interest" description="Disordered" evidence="1">
    <location>
        <begin position="1"/>
        <end position="20"/>
    </location>
</feature>
<feature type="compositionally biased region" description="Acidic residues" evidence="1">
    <location>
        <begin position="304"/>
        <end position="318"/>
    </location>
</feature>
<keyword evidence="2" id="KW-0472">Membrane</keyword>
<evidence type="ECO:0000256" key="1">
    <source>
        <dbReference type="SAM" id="MobiDB-lite"/>
    </source>
</evidence>
<feature type="compositionally biased region" description="Low complexity" evidence="1">
    <location>
        <begin position="279"/>
        <end position="289"/>
    </location>
</feature>
<protein>
    <recommendedName>
        <fullName evidence="5">DUF4367 domain-containing protein</fullName>
    </recommendedName>
</protein>
<proteinExistence type="predicted"/>
<dbReference type="EMBL" id="CP071250">
    <property type="protein sequence ID" value="UUF09615.1"/>
    <property type="molecule type" value="Genomic_DNA"/>
</dbReference>
<sequence length="350" mass="39150">MSKQKRDMTVNTTEETKTTSNQIKQQFINLTKSSKRKLQALNLKNKLKIHAIKHKLTQTKMEPSTYEAPMMMEAKPSQLRFLNRATTIFSGVVIVGLSAGLLYMARPVVTADTFHAKMDDSIEAAFAYQGSEVNIKNGTVAYHIPRQFQYKWSIGVNDIIKYKNNEVIMHYNNQYNVIGQDTDTYYLLRDENKAAGEEVFYKNFNIDGQNGFVQLVQMPEKYLLTVFVDGAKLSAIIDYEEAPYLAYNMLVVGRTVESYEPLTTETQVAAKGALRSTDESSNSEAAEAAVTSVKDTSAGVAAQSDEETTESTDSDGVVDGELSTMENEQVIQFDFSSDKRSEVSQAESEE</sequence>
<name>A0A9Q9CJ44_9FIRM</name>
<dbReference type="RefSeq" id="WP_055243579.1">
    <property type="nucleotide sequence ID" value="NZ_CP071250.1"/>
</dbReference>
<evidence type="ECO:0000313" key="3">
    <source>
        <dbReference type="EMBL" id="UUF09615.1"/>
    </source>
</evidence>
<dbReference type="Proteomes" id="UP001058072">
    <property type="component" value="Chromosome"/>
</dbReference>
<accession>A0A9Q9CJ44</accession>
<feature type="region of interest" description="Disordered" evidence="1">
    <location>
        <begin position="270"/>
        <end position="350"/>
    </location>
</feature>
<reference evidence="3" key="1">
    <citation type="submission" date="2021-03" db="EMBL/GenBank/DDBJ databases">
        <title>Comparative Genomics and Metabolomics in the genus Turicibacter.</title>
        <authorList>
            <person name="Maki J."/>
            <person name="Looft T."/>
        </authorList>
    </citation>
    <scope>NUCLEOTIDE SEQUENCE</scope>
    <source>
        <strain evidence="3">ISU324</strain>
    </source>
</reference>